<evidence type="ECO:0000313" key="1">
    <source>
        <dbReference type="EMBL" id="CAK9309285.1"/>
    </source>
</evidence>
<evidence type="ECO:0000313" key="2">
    <source>
        <dbReference type="Proteomes" id="UP001642487"/>
    </source>
</evidence>
<organism evidence="1 2">
    <name type="scientific">Citrullus colocynthis</name>
    <name type="common">colocynth</name>
    <dbReference type="NCBI Taxonomy" id="252529"/>
    <lineage>
        <taxon>Eukaryota</taxon>
        <taxon>Viridiplantae</taxon>
        <taxon>Streptophyta</taxon>
        <taxon>Embryophyta</taxon>
        <taxon>Tracheophyta</taxon>
        <taxon>Spermatophyta</taxon>
        <taxon>Magnoliopsida</taxon>
        <taxon>eudicotyledons</taxon>
        <taxon>Gunneridae</taxon>
        <taxon>Pentapetalae</taxon>
        <taxon>rosids</taxon>
        <taxon>fabids</taxon>
        <taxon>Cucurbitales</taxon>
        <taxon>Cucurbitaceae</taxon>
        <taxon>Benincaseae</taxon>
        <taxon>Citrullus</taxon>
    </lineage>
</organism>
<dbReference type="EMBL" id="OZ021735">
    <property type="protein sequence ID" value="CAK9309285.1"/>
    <property type="molecule type" value="Genomic_DNA"/>
</dbReference>
<name>A0ABP0XM96_9ROSI</name>
<keyword evidence="2" id="KW-1185">Reference proteome</keyword>
<accession>A0ABP0XM96</accession>
<protein>
    <submittedName>
        <fullName evidence="1">Uncharacterized protein</fullName>
    </submittedName>
</protein>
<reference evidence="1 2" key="1">
    <citation type="submission" date="2024-03" db="EMBL/GenBank/DDBJ databases">
        <authorList>
            <person name="Gkanogiannis A."/>
            <person name="Becerra Lopez-Lavalle L."/>
        </authorList>
    </citation>
    <scope>NUCLEOTIDE SEQUENCE [LARGE SCALE GENOMIC DNA]</scope>
</reference>
<sequence length="101" mass="11102">MLRELLVEVASSTALVGVVPLFPLPQWANLLCRSLSNVRFFSNIALELLAILEGLKLFSADPMRALVVEVALLSVVRILNHEIPTSHRGGFNFCESIEIGD</sequence>
<gene>
    <name evidence="1" type="ORF">CITCOLO1_LOCUS844</name>
</gene>
<proteinExistence type="predicted"/>
<dbReference type="Proteomes" id="UP001642487">
    <property type="component" value="Chromosome 1"/>
</dbReference>